<protein>
    <submittedName>
        <fullName evidence="1">Uncharacterized protein</fullName>
    </submittedName>
</protein>
<dbReference type="Proteomes" id="UP001177670">
    <property type="component" value="Unassembled WGS sequence"/>
</dbReference>
<reference evidence="1" key="1">
    <citation type="submission" date="2021-10" db="EMBL/GenBank/DDBJ databases">
        <title>Melipona bicolor Genome sequencing and assembly.</title>
        <authorList>
            <person name="Araujo N.S."/>
            <person name="Arias M.C."/>
        </authorList>
    </citation>
    <scope>NUCLEOTIDE SEQUENCE</scope>
    <source>
        <strain evidence="1">USP_2M_L1-L4_2017</strain>
        <tissue evidence="1">Whole body</tissue>
    </source>
</reference>
<evidence type="ECO:0000313" key="1">
    <source>
        <dbReference type="EMBL" id="KAK1117485.1"/>
    </source>
</evidence>
<gene>
    <name evidence="1" type="ORF">K0M31_016689</name>
</gene>
<sequence length="98" mass="11049">KLRYKRPIWRPAATCKKNHFGARHSATLGGRHRPVFFLFSSGSPSNRSPGLELAPGIAFLTTERQKLPFQGRSFGTEWWTTDVDIGKKKTRAAASCRF</sequence>
<dbReference type="AlphaFoldDB" id="A0AA40FEG3"/>
<name>A0AA40FEG3_9HYME</name>
<dbReference type="EMBL" id="JAHYIQ010000051">
    <property type="protein sequence ID" value="KAK1117485.1"/>
    <property type="molecule type" value="Genomic_DNA"/>
</dbReference>
<comment type="caution">
    <text evidence="1">The sequence shown here is derived from an EMBL/GenBank/DDBJ whole genome shotgun (WGS) entry which is preliminary data.</text>
</comment>
<feature type="non-terminal residue" evidence="1">
    <location>
        <position position="1"/>
    </location>
</feature>
<accession>A0AA40FEG3</accession>
<keyword evidence="2" id="KW-1185">Reference proteome</keyword>
<evidence type="ECO:0000313" key="2">
    <source>
        <dbReference type="Proteomes" id="UP001177670"/>
    </source>
</evidence>
<organism evidence="1 2">
    <name type="scientific">Melipona bicolor</name>
    <dbReference type="NCBI Taxonomy" id="60889"/>
    <lineage>
        <taxon>Eukaryota</taxon>
        <taxon>Metazoa</taxon>
        <taxon>Ecdysozoa</taxon>
        <taxon>Arthropoda</taxon>
        <taxon>Hexapoda</taxon>
        <taxon>Insecta</taxon>
        <taxon>Pterygota</taxon>
        <taxon>Neoptera</taxon>
        <taxon>Endopterygota</taxon>
        <taxon>Hymenoptera</taxon>
        <taxon>Apocrita</taxon>
        <taxon>Aculeata</taxon>
        <taxon>Apoidea</taxon>
        <taxon>Anthophila</taxon>
        <taxon>Apidae</taxon>
        <taxon>Melipona</taxon>
    </lineage>
</organism>
<proteinExistence type="predicted"/>